<organism evidence="2 3">
    <name type="scientific">Desulfuribacillus alkaliarsenatis</name>
    <dbReference type="NCBI Taxonomy" id="766136"/>
    <lineage>
        <taxon>Bacteria</taxon>
        <taxon>Bacillati</taxon>
        <taxon>Bacillota</taxon>
        <taxon>Desulfuribacillia</taxon>
        <taxon>Desulfuribacillales</taxon>
        <taxon>Desulfuribacillaceae</taxon>
        <taxon>Desulfuribacillus</taxon>
    </lineage>
</organism>
<dbReference type="RefSeq" id="WP_069643108.1">
    <property type="nucleotide sequence ID" value="NZ_MIJE01000022.1"/>
</dbReference>
<feature type="transmembrane region" description="Helical" evidence="1">
    <location>
        <begin position="18"/>
        <end position="39"/>
    </location>
</feature>
<dbReference type="STRING" id="766136.BHF68_05535"/>
<protein>
    <submittedName>
        <fullName evidence="2">Uncharacterized protein</fullName>
    </submittedName>
</protein>
<evidence type="ECO:0000313" key="3">
    <source>
        <dbReference type="Proteomes" id="UP000094296"/>
    </source>
</evidence>
<reference evidence="2 3" key="1">
    <citation type="submission" date="2016-09" db="EMBL/GenBank/DDBJ databases">
        <title>Draft genome sequence for the type strain of Desulfuribacillus alkaliarsenatis AHT28, an obligately anaerobic, sulfidogenic bacterium isolated from Russian soda lake sediments.</title>
        <authorList>
            <person name="Abin C.A."/>
            <person name="Hollibaugh J.T."/>
        </authorList>
    </citation>
    <scope>NUCLEOTIDE SEQUENCE [LARGE SCALE GENOMIC DNA]</scope>
    <source>
        <strain evidence="2 3">AHT28</strain>
    </source>
</reference>
<dbReference type="AlphaFoldDB" id="A0A1E5G390"/>
<name>A0A1E5G390_9FIRM</name>
<gene>
    <name evidence="2" type="ORF">BHF68_05535</name>
</gene>
<evidence type="ECO:0000313" key="2">
    <source>
        <dbReference type="EMBL" id="OEF97062.1"/>
    </source>
</evidence>
<comment type="caution">
    <text evidence="2">The sequence shown here is derived from an EMBL/GenBank/DDBJ whole genome shotgun (WGS) entry which is preliminary data.</text>
</comment>
<evidence type="ECO:0000256" key="1">
    <source>
        <dbReference type="SAM" id="Phobius"/>
    </source>
</evidence>
<proteinExistence type="predicted"/>
<keyword evidence="1" id="KW-0472">Membrane</keyword>
<dbReference type="OrthoDB" id="9919842at2"/>
<accession>A0A1E5G390</accession>
<dbReference type="Proteomes" id="UP000094296">
    <property type="component" value="Unassembled WGS sequence"/>
</dbReference>
<keyword evidence="3" id="KW-1185">Reference proteome</keyword>
<keyword evidence="1" id="KW-0812">Transmembrane</keyword>
<keyword evidence="1" id="KW-1133">Transmembrane helix</keyword>
<dbReference type="EMBL" id="MIJE01000022">
    <property type="protein sequence ID" value="OEF97062.1"/>
    <property type="molecule type" value="Genomic_DNA"/>
</dbReference>
<sequence>MLGNSREKFTFNDMFCNWLNLAISSFIVIFVFSLWYNLLLYNSQQEKYENLFSDYVEVREENEILSTDYKTFLNQTAHLEKYIGELRLNIEEILYENAHLKEANYALRKKHQ</sequence>